<evidence type="ECO:0000313" key="8">
    <source>
        <dbReference type="EMBL" id="MVM30771.1"/>
    </source>
</evidence>
<keyword evidence="9" id="KW-1185">Reference proteome</keyword>
<keyword evidence="2 6" id="KW-0119">Carbohydrate metabolism</keyword>
<dbReference type="PRINTS" id="PR00134">
    <property type="entry name" value="GLHYDRLASE10"/>
</dbReference>
<dbReference type="InterPro" id="IPR044846">
    <property type="entry name" value="GH10"/>
</dbReference>
<dbReference type="Pfam" id="PF00331">
    <property type="entry name" value="Glyco_hydro_10"/>
    <property type="match status" value="1"/>
</dbReference>
<evidence type="ECO:0000259" key="7">
    <source>
        <dbReference type="PROSITE" id="PS51760"/>
    </source>
</evidence>
<comment type="catalytic activity">
    <reaction evidence="6">
        <text>Endohydrolysis of (1-&gt;4)-beta-D-xylosidic linkages in xylans.</text>
        <dbReference type="EC" id="3.2.1.8"/>
    </reaction>
</comment>
<dbReference type="EC" id="3.2.1.8" evidence="6"/>
<dbReference type="InterPro" id="IPR031158">
    <property type="entry name" value="GH10_AS"/>
</dbReference>
<proteinExistence type="inferred from homology"/>
<dbReference type="PANTHER" id="PTHR31490">
    <property type="entry name" value="GLYCOSYL HYDROLASE"/>
    <property type="match status" value="1"/>
</dbReference>
<dbReference type="SUPFAM" id="SSF51445">
    <property type="entry name" value="(Trans)glycosidases"/>
    <property type="match status" value="1"/>
</dbReference>
<evidence type="ECO:0000256" key="6">
    <source>
        <dbReference type="RuleBase" id="RU361174"/>
    </source>
</evidence>
<protein>
    <recommendedName>
        <fullName evidence="6">Beta-xylanase</fullName>
        <ecNumber evidence="6">3.2.1.8</ecNumber>
    </recommendedName>
</protein>
<sequence length="360" mass="41481">MNQRFIYSSLLGATLLLGSALKPQLVEPTLKDAYKAYFPIGVAVGPRNLVGPEADLILRQFNSLTAENAMKMGPIHPEENTYYWKDADAIVDFAQKHGLKMRGHNLCWHQQTPKWLFTDTEGKTVSKEVLLKRLKDHITEVVTRYKGKIYQWDVVNEAIDDNAQKFLRDSPWSQLCGEEFIAKAFEYAHEADPNAQLVYNDYNTERPSKRDRIYQLLKKLIDAKVPIHGVGLQGHWSIYEPGELALEAAIDKFSSLGLKVQITELDVSVYPAEQGGRRDKRPDESDVFTPEMAQKQEEQYRNVFRIFREKKKVITGVTFWNVSDKHSWLDTHPVAGRKNYPLLFDTNLKPKKAYYEVVKF</sequence>
<evidence type="ECO:0000256" key="5">
    <source>
        <dbReference type="PROSITE-ProRule" id="PRU10061"/>
    </source>
</evidence>
<dbReference type="Gene3D" id="3.20.20.80">
    <property type="entry name" value="Glycosidases"/>
    <property type="match status" value="1"/>
</dbReference>
<dbReference type="PROSITE" id="PS51760">
    <property type="entry name" value="GH10_2"/>
    <property type="match status" value="1"/>
</dbReference>
<dbReference type="InterPro" id="IPR017853">
    <property type="entry name" value="GH"/>
</dbReference>
<evidence type="ECO:0000256" key="1">
    <source>
        <dbReference type="ARBA" id="ARBA00022801"/>
    </source>
</evidence>
<dbReference type="RefSeq" id="WP_157585039.1">
    <property type="nucleotide sequence ID" value="NZ_WPIN01000004.1"/>
</dbReference>
<dbReference type="GO" id="GO:0045493">
    <property type="term" value="P:xylan catabolic process"/>
    <property type="evidence" value="ECO:0007669"/>
    <property type="project" value="UniProtKB-KW"/>
</dbReference>
<keyword evidence="4 6" id="KW-0624">Polysaccharide degradation</keyword>
<keyword evidence="1 6" id="KW-0378">Hydrolase</keyword>
<name>A0A7K1SAG7_9BACT</name>
<reference evidence="8 9" key="1">
    <citation type="submission" date="2019-12" db="EMBL/GenBank/DDBJ databases">
        <title>Spirosoma sp. HMF4905 genome sequencing and assembly.</title>
        <authorList>
            <person name="Kang H."/>
            <person name="Cha I."/>
            <person name="Kim H."/>
            <person name="Joh K."/>
        </authorList>
    </citation>
    <scope>NUCLEOTIDE SEQUENCE [LARGE SCALE GENOMIC DNA]</scope>
    <source>
        <strain evidence="8 9">HMF4905</strain>
    </source>
</reference>
<evidence type="ECO:0000256" key="3">
    <source>
        <dbReference type="ARBA" id="ARBA00023295"/>
    </source>
</evidence>
<gene>
    <name evidence="8" type="ORF">GO755_12080</name>
</gene>
<dbReference type="EMBL" id="WPIN01000004">
    <property type="protein sequence ID" value="MVM30771.1"/>
    <property type="molecule type" value="Genomic_DNA"/>
</dbReference>
<dbReference type="AlphaFoldDB" id="A0A7K1SAG7"/>
<comment type="similarity">
    <text evidence="6">Belongs to the glycosyl hydrolase 10 (cellulase F) family.</text>
</comment>
<keyword evidence="3 6" id="KW-0326">Glycosidase</keyword>
<organism evidence="8 9">
    <name type="scientific">Spirosoma arboris</name>
    <dbReference type="NCBI Taxonomy" id="2682092"/>
    <lineage>
        <taxon>Bacteria</taxon>
        <taxon>Pseudomonadati</taxon>
        <taxon>Bacteroidota</taxon>
        <taxon>Cytophagia</taxon>
        <taxon>Cytophagales</taxon>
        <taxon>Cytophagaceae</taxon>
        <taxon>Spirosoma</taxon>
    </lineage>
</organism>
<evidence type="ECO:0000256" key="2">
    <source>
        <dbReference type="ARBA" id="ARBA00023277"/>
    </source>
</evidence>
<keyword evidence="8" id="KW-0858">Xylan degradation</keyword>
<dbReference type="SMART" id="SM00633">
    <property type="entry name" value="Glyco_10"/>
    <property type="match status" value="1"/>
</dbReference>
<evidence type="ECO:0000313" key="9">
    <source>
        <dbReference type="Proteomes" id="UP000436006"/>
    </source>
</evidence>
<accession>A0A7K1SAG7</accession>
<comment type="caution">
    <text evidence="8">The sequence shown here is derived from an EMBL/GenBank/DDBJ whole genome shotgun (WGS) entry which is preliminary data.</text>
</comment>
<feature type="domain" description="GH10" evidence="7">
    <location>
        <begin position="24"/>
        <end position="360"/>
    </location>
</feature>
<dbReference type="InterPro" id="IPR001000">
    <property type="entry name" value="GH10_dom"/>
</dbReference>
<dbReference type="GO" id="GO:0031176">
    <property type="term" value="F:endo-1,4-beta-xylanase activity"/>
    <property type="evidence" value="ECO:0007669"/>
    <property type="project" value="UniProtKB-EC"/>
</dbReference>
<dbReference type="PANTHER" id="PTHR31490:SF90">
    <property type="entry name" value="ENDO-1,4-BETA-XYLANASE A"/>
    <property type="match status" value="1"/>
</dbReference>
<dbReference type="Proteomes" id="UP000436006">
    <property type="component" value="Unassembled WGS sequence"/>
</dbReference>
<evidence type="ECO:0000256" key="4">
    <source>
        <dbReference type="ARBA" id="ARBA00023326"/>
    </source>
</evidence>
<feature type="active site" description="Nucleophile" evidence="5">
    <location>
        <position position="264"/>
    </location>
</feature>
<dbReference type="PROSITE" id="PS00591">
    <property type="entry name" value="GH10_1"/>
    <property type="match status" value="1"/>
</dbReference>